<dbReference type="InterPro" id="IPR009100">
    <property type="entry name" value="AcylCoA_DH/oxidase_NM_dom_sf"/>
</dbReference>
<dbReference type="InterPro" id="IPR046373">
    <property type="entry name" value="Acyl-CoA_Oxase/DH_mid-dom_sf"/>
</dbReference>
<dbReference type="Pfam" id="PF02771">
    <property type="entry name" value="Acyl-CoA_dh_N"/>
    <property type="match status" value="1"/>
</dbReference>
<dbReference type="InterPro" id="IPR009075">
    <property type="entry name" value="AcylCo_DH/oxidase_C"/>
</dbReference>
<organism evidence="9">
    <name type="scientific">mine drainage metagenome</name>
    <dbReference type="NCBI Taxonomy" id="410659"/>
    <lineage>
        <taxon>unclassified sequences</taxon>
        <taxon>metagenomes</taxon>
        <taxon>ecological metagenomes</taxon>
    </lineage>
</organism>
<comment type="caution">
    <text evidence="9">The sequence shown here is derived from an EMBL/GenBank/DDBJ whole genome shotgun (WGS) entry which is preliminary data.</text>
</comment>
<dbReference type="SUPFAM" id="SSF56645">
    <property type="entry name" value="Acyl-CoA dehydrogenase NM domain-like"/>
    <property type="match status" value="1"/>
</dbReference>
<keyword evidence="5" id="KW-0560">Oxidoreductase</keyword>
<dbReference type="GO" id="GO:0050660">
    <property type="term" value="F:flavin adenine dinucleotide binding"/>
    <property type="evidence" value="ECO:0007669"/>
    <property type="project" value="InterPro"/>
</dbReference>
<keyword evidence="3" id="KW-0285">Flavoprotein</keyword>
<dbReference type="InterPro" id="IPR037069">
    <property type="entry name" value="AcylCoA_DH/ox_N_sf"/>
</dbReference>
<evidence type="ECO:0000259" key="6">
    <source>
        <dbReference type="Pfam" id="PF00441"/>
    </source>
</evidence>
<name>E6PRD4_9ZZZZ</name>
<dbReference type="Pfam" id="PF02770">
    <property type="entry name" value="Acyl-CoA_dh_M"/>
    <property type="match status" value="1"/>
</dbReference>
<dbReference type="EMBL" id="CABM01000043">
    <property type="protein sequence ID" value="CBH97489.1"/>
    <property type="molecule type" value="Genomic_DNA"/>
</dbReference>
<dbReference type="Gene3D" id="1.20.140.10">
    <property type="entry name" value="Butyryl-CoA Dehydrogenase, subunit A, domain 3"/>
    <property type="match status" value="1"/>
</dbReference>
<evidence type="ECO:0000259" key="7">
    <source>
        <dbReference type="Pfam" id="PF02770"/>
    </source>
</evidence>
<dbReference type="InterPro" id="IPR013786">
    <property type="entry name" value="AcylCoA_DH/ox_N"/>
</dbReference>
<dbReference type="AlphaFoldDB" id="E6PRD4"/>
<sequence>MQWQPTDEQGQLADALRRFIQRDYGFEQRRALAAGKGFSPQAWATLAELGITALLVPEAHGGLNASLQDGLHALQTLAPALPLEPVLTSSLLATRLLAASEGSAAAQTWLPRMAAGQAIATPAVFEPGDGFDAERPRTTATRHAEGWRLDGAKTLVLQAQFAEVLLVSARADDAAVAWFAVPTSSRGVSLRPYALLDAQRAADVKLDGVQLAADARIDPAGRGMAMGEDLRALWLAALCAEGVGLLQATLDATVAYLNTRQQFGQPIGRFQVLQHRAVDMWMEVEQARSMALLAAEVCAHGDAMHRARMLAAAKARVGQACRFVSQQAVQLHGGMGMTDEMQVSHWFKRLTTIELWLGDSDTQLQHVARGLLAA</sequence>
<feature type="domain" description="Acyl-CoA oxidase/dehydrogenase middle" evidence="7">
    <location>
        <begin position="126"/>
        <end position="194"/>
    </location>
</feature>
<dbReference type="PANTHER" id="PTHR43884:SF20">
    <property type="entry name" value="ACYL-COA DEHYDROGENASE FADE28"/>
    <property type="match status" value="1"/>
</dbReference>
<reference evidence="9" key="1">
    <citation type="submission" date="2009-10" db="EMBL/GenBank/DDBJ databases">
        <title>Diversity of trophic interactions inside an arsenic-rich microbial ecosystem.</title>
        <authorList>
            <person name="Bertin P.N."/>
            <person name="Heinrich-Salmeron A."/>
            <person name="Pelletier E."/>
            <person name="Goulhen-Chollet F."/>
            <person name="Arsene-Ploetze F."/>
            <person name="Gallien S."/>
            <person name="Calteau A."/>
            <person name="Vallenet D."/>
            <person name="Casiot C."/>
            <person name="Chane-Woon-Ming B."/>
            <person name="Giloteaux L."/>
            <person name="Barakat M."/>
            <person name="Bonnefoy V."/>
            <person name="Bruneel O."/>
            <person name="Chandler M."/>
            <person name="Cleiss J."/>
            <person name="Duran R."/>
            <person name="Elbaz-Poulichet F."/>
            <person name="Fonknechten N."/>
            <person name="Lauga B."/>
            <person name="Mornico D."/>
            <person name="Ortet P."/>
            <person name="Schaeffer C."/>
            <person name="Siguier P."/>
            <person name="Alexander Thil Smith A."/>
            <person name="Van Dorsselaer A."/>
            <person name="Weissenbach J."/>
            <person name="Medigue C."/>
            <person name="Le Paslier D."/>
        </authorList>
    </citation>
    <scope>NUCLEOTIDE SEQUENCE</scope>
</reference>
<dbReference type="InterPro" id="IPR036250">
    <property type="entry name" value="AcylCo_DH-like_C"/>
</dbReference>
<protein>
    <submittedName>
        <fullName evidence="9">Putative Acyl-CoA dehydrogenase</fullName>
    </submittedName>
</protein>
<evidence type="ECO:0000256" key="2">
    <source>
        <dbReference type="ARBA" id="ARBA00009347"/>
    </source>
</evidence>
<dbReference type="Gene3D" id="1.10.540.10">
    <property type="entry name" value="Acyl-CoA dehydrogenase/oxidase, N-terminal domain"/>
    <property type="match status" value="1"/>
</dbReference>
<dbReference type="GO" id="GO:0003995">
    <property type="term" value="F:acyl-CoA dehydrogenase activity"/>
    <property type="evidence" value="ECO:0007669"/>
    <property type="project" value="TreeGrafter"/>
</dbReference>
<evidence type="ECO:0000256" key="3">
    <source>
        <dbReference type="ARBA" id="ARBA00022630"/>
    </source>
</evidence>
<dbReference type="SUPFAM" id="SSF47203">
    <property type="entry name" value="Acyl-CoA dehydrogenase C-terminal domain-like"/>
    <property type="match status" value="1"/>
</dbReference>
<dbReference type="PANTHER" id="PTHR43884">
    <property type="entry name" value="ACYL-COA DEHYDROGENASE"/>
    <property type="match status" value="1"/>
</dbReference>
<comment type="similarity">
    <text evidence="2">Belongs to the acyl-CoA dehydrogenase family.</text>
</comment>
<evidence type="ECO:0000256" key="5">
    <source>
        <dbReference type="ARBA" id="ARBA00023002"/>
    </source>
</evidence>
<proteinExistence type="inferred from homology"/>
<evidence type="ECO:0000256" key="1">
    <source>
        <dbReference type="ARBA" id="ARBA00001974"/>
    </source>
</evidence>
<dbReference type="InterPro" id="IPR006091">
    <property type="entry name" value="Acyl-CoA_Oxase/DH_mid-dom"/>
</dbReference>
<evidence type="ECO:0000313" key="9">
    <source>
        <dbReference type="EMBL" id="CBH97489.1"/>
    </source>
</evidence>
<accession>E6PRD4</accession>
<dbReference type="Gene3D" id="2.40.110.10">
    <property type="entry name" value="Butyryl-CoA Dehydrogenase, subunit A, domain 2"/>
    <property type="match status" value="1"/>
</dbReference>
<gene>
    <name evidence="9" type="ORF">CARN2_2961</name>
</gene>
<evidence type="ECO:0000256" key="4">
    <source>
        <dbReference type="ARBA" id="ARBA00022827"/>
    </source>
</evidence>
<keyword evidence="4" id="KW-0274">FAD</keyword>
<evidence type="ECO:0000259" key="8">
    <source>
        <dbReference type="Pfam" id="PF02771"/>
    </source>
</evidence>
<dbReference type="Pfam" id="PF00441">
    <property type="entry name" value="Acyl-CoA_dh_1"/>
    <property type="match status" value="1"/>
</dbReference>
<dbReference type="CDD" id="cd00567">
    <property type="entry name" value="ACAD"/>
    <property type="match status" value="1"/>
</dbReference>
<feature type="domain" description="Acyl-CoA dehydrogenase/oxidase N-terminal" evidence="8">
    <location>
        <begin position="6"/>
        <end position="117"/>
    </location>
</feature>
<comment type="cofactor">
    <cofactor evidence="1">
        <name>FAD</name>
        <dbReference type="ChEBI" id="CHEBI:57692"/>
    </cofactor>
</comment>
<feature type="domain" description="Acyl-CoA dehydrogenase/oxidase C-terminal" evidence="6">
    <location>
        <begin position="237"/>
        <end position="372"/>
    </location>
</feature>